<protein>
    <submittedName>
        <fullName evidence="1">Uncharacterized protein</fullName>
    </submittedName>
</protein>
<sequence>MPTSNGGRGGLVVKYRLRGRRAPGSKPDSTEDSPCGACCTPNHTYWPNVLQLVWCVAALFERGRQLKCRPPHLTTAQNYEVGPKIALVLFQNWTLI</sequence>
<evidence type="ECO:0000313" key="1">
    <source>
        <dbReference type="EMBL" id="GBM64403.1"/>
    </source>
</evidence>
<gene>
    <name evidence="1" type="ORF">AVEN_135127_1</name>
</gene>
<reference evidence="1 2" key="1">
    <citation type="journal article" date="2019" name="Sci. Rep.">
        <title>Orb-weaving spider Araneus ventricosus genome elucidates the spidroin gene catalogue.</title>
        <authorList>
            <person name="Kono N."/>
            <person name="Nakamura H."/>
            <person name="Ohtoshi R."/>
            <person name="Moran D.A.P."/>
            <person name="Shinohara A."/>
            <person name="Yoshida Y."/>
            <person name="Fujiwara M."/>
            <person name="Mori M."/>
            <person name="Tomita M."/>
            <person name="Arakawa K."/>
        </authorList>
    </citation>
    <scope>NUCLEOTIDE SEQUENCE [LARGE SCALE GENOMIC DNA]</scope>
</reference>
<proteinExistence type="predicted"/>
<accession>A0A4Y2HHD9</accession>
<comment type="caution">
    <text evidence="1">The sequence shown here is derived from an EMBL/GenBank/DDBJ whole genome shotgun (WGS) entry which is preliminary data.</text>
</comment>
<organism evidence="1 2">
    <name type="scientific">Araneus ventricosus</name>
    <name type="common">Orbweaver spider</name>
    <name type="synonym">Epeira ventricosa</name>
    <dbReference type="NCBI Taxonomy" id="182803"/>
    <lineage>
        <taxon>Eukaryota</taxon>
        <taxon>Metazoa</taxon>
        <taxon>Ecdysozoa</taxon>
        <taxon>Arthropoda</taxon>
        <taxon>Chelicerata</taxon>
        <taxon>Arachnida</taxon>
        <taxon>Araneae</taxon>
        <taxon>Araneomorphae</taxon>
        <taxon>Entelegynae</taxon>
        <taxon>Araneoidea</taxon>
        <taxon>Araneidae</taxon>
        <taxon>Araneus</taxon>
    </lineage>
</organism>
<dbReference type="EMBL" id="BGPR01001926">
    <property type="protein sequence ID" value="GBM64403.1"/>
    <property type="molecule type" value="Genomic_DNA"/>
</dbReference>
<name>A0A4Y2HHD9_ARAVE</name>
<dbReference type="Proteomes" id="UP000499080">
    <property type="component" value="Unassembled WGS sequence"/>
</dbReference>
<dbReference type="AlphaFoldDB" id="A0A4Y2HHD9"/>
<keyword evidence="2" id="KW-1185">Reference proteome</keyword>
<evidence type="ECO:0000313" key="2">
    <source>
        <dbReference type="Proteomes" id="UP000499080"/>
    </source>
</evidence>